<dbReference type="InterPro" id="IPR006116">
    <property type="entry name" value="NT_2-5OAS_ClassI-CCAase"/>
</dbReference>
<keyword evidence="4" id="KW-0479">Metal-binding</keyword>
<dbReference type="Gene3D" id="3.30.70.590">
    <property type="entry name" value="Poly(A) polymerase predicted RNA binding domain"/>
    <property type="match status" value="1"/>
</dbReference>
<dbReference type="HAMAP" id="MF_01264">
    <property type="entry name" value="CCA_arch"/>
    <property type="match status" value="1"/>
</dbReference>
<dbReference type="GO" id="GO:0004810">
    <property type="term" value="F:CCA tRNA nucleotidyltransferase activity"/>
    <property type="evidence" value="ECO:0007669"/>
    <property type="project" value="UniProtKB-EC"/>
</dbReference>
<dbReference type="Pfam" id="PF01909">
    <property type="entry name" value="NTP_transf_2"/>
    <property type="match status" value="1"/>
</dbReference>
<dbReference type="GO" id="GO:0005524">
    <property type="term" value="F:ATP binding"/>
    <property type="evidence" value="ECO:0007669"/>
    <property type="project" value="UniProtKB-KW"/>
</dbReference>
<dbReference type="SUPFAM" id="SSF81301">
    <property type="entry name" value="Nucleotidyltransferase"/>
    <property type="match status" value="1"/>
</dbReference>
<feature type="domain" description="CCA-adding enzyme C-terminal" evidence="12">
    <location>
        <begin position="279"/>
        <end position="428"/>
    </location>
</feature>
<dbReference type="GO" id="GO:0042245">
    <property type="term" value="P:RNA repair"/>
    <property type="evidence" value="ECO:0007669"/>
    <property type="project" value="UniProtKB-KW"/>
</dbReference>
<dbReference type="PIRSF" id="PIRSF005335">
    <property type="entry name" value="CCA_arch"/>
    <property type="match status" value="1"/>
</dbReference>
<proteinExistence type="inferred from homology"/>
<dbReference type="GO" id="GO:0046872">
    <property type="term" value="F:metal ion binding"/>
    <property type="evidence" value="ECO:0007669"/>
    <property type="project" value="UniProtKB-KW"/>
</dbReference>
<dbReference type="PANTHER" id="PTHR39643">
    <property type="entry name" value="CCA-ADDING ENZYME"/>
    <property type="match status" value="1"/>
</dbReference>
<dbReference type="EMBL" id="LNQE01001763">
    <property type="protein sequence ID" value="KUG07169.1"/>
    <property type="molecule type" value="Genomic_DNA"/>
</dbReference>
<evidence type="ECO:0000259" key="12">
    <source>
        <dbReference type="Pfam" id="PF21133"/>
    </source>
</evidence>
<keyword evidence="5" id="KW-0547">Nucleotide-binding</keyword>
<dbReference type="PANTHER" id="PTHR39643:SF1">
    <property type="entry name" value="CCA-ADDING ENZYME"/>
    <property type="match status" value="1"/>
</dbReference>
<dbReference type="GO" id="GO:0001680">
    <property type="term" value="P:tRNA 3'-terminal CCA addition"/>
    <property type="evidence" value="ECO:0007669"/>
    <property type="project" value="InterPro"/>
</dbReference>
<accession>A0A0W8EF54</accession>
<evidence type="ECO:0000256" key="9">
    <source>
        <dbReference type="ARBA" id="ARBA00022884"/>
    </source>
</evidence>
<evidence type="ECO:0000259" key="10">
    <source>
        <dbReference type="Pfam" id="PF01909"/>
    </source>
</evidence>
<keyword evidence="8" id="KW-0460">Magnesium</keyword>
<sequence length="465" mass="51330">MRDPVEDAVLPAIRPSEEEQQHIDQVVDLILKAARNLGEAEPMVVGSVARGTFIHGDRDLDIFLLFDPALSREALEEEGLKLARSIAGALATGFHEKYAEHPYINATIDGLDVDLVPCFRVESAAAIRSAVDRTPFHTRYIEARIPPLVDDVLLMKQFAKSGGVYGSDLMTQGFSGYLCELLILSYGGFSAMLAAAAAWRPGTIIDPEGHQAKDFSDPLIVIDPVDPCRNVAASLSLDRMFEFVELARGYRESPSRSFFSVPDSPVLSREDLAAVLTAKGTFLYTITLETPPYIPDVIVPQLRRSLESVKGLLERNGFSVNHADCAMSDSCCILLFELDTGQVPCSRRHSGPPLWNQANAQRFFEKYRSGSSPAILGGPYIENGRYIVEVERRYTQAADLLRSPDVLTVGLGKHVRQSMEKNWDLCEGSGCWSPASAPIISRFFERRSPLARIRRKGSAGEDRLI</sequence>
<evidence type="ECO:0000256" key="3">
    <source>
        <dbReference type="ARBA" id="ARBA00022695"/>
    </source>
</evidence>
<dbReference type="InterPro" id="IPR002934">
    <property type="entry name" value="Polymerase_NTP_transf_dom"/>
</dbReference>
<dbReference type="Pfam" id="PF21133">
    <property type="entry name" value="CAA_C"/>
    <property type="match status" value="1"/>
</dbReference>
<protein>
    <submittedName>
        <fullName evidence="13">Trna nucleotidyltransferase, archaeal type</fullName>
        <ecNumber evidence="13">2.7.7.72</ecNumber>
    </submittedName>
</protein>
<feature type="domain" description="Polymerase nucleotidyl transferase" evidence="10">
    <location>
        <begin position="33"/>
        <end position="137"/>
    </location>
</feature>
<dbReference type="PROSITE" id="PS50152">
    <property type="entry name" value="25A_SYNTH_3"/>
    <property type="match status" value="1"/>
</dbReference>
<dbReference type="CDD" id="cd05400">
    <property type="entry name" value="NT_2-5OAS_ClassI-CCAase"/>
    <property type="match status" value="1"/>
</dbReference>
<keyword evidence="1 13" id="KW-0808">Transferase</keyword>
<evidence type="ECO:0000256" key="4">
    <source>
        <dbReference type="ARBA" id="ARBA00022723"/>
    </source>
</evidence>
<dbReference type="InterPro" id="IPR011068">
    <property type="entry name" value="NuclTrfase_I-like_C"/>
</dbReference>
<dbReference type="NCBIfam" id="TIGR03671">
    <property type="entry name" value="cca_archaeal"/>
    <property type="match status" value="1"/>
</dbReference>
<dbReference type="InterPro" id="IPR042090">
    <property type="entry name" value="CCA_tRNA_nucleotrans_2"/>
</dbReference>
<evidence type="ECO:0000313" key="13">
    <source>
        <dbReference type="EMBL" id="KUG07169.1"/>
    </source>
</evidence>
<dbReference type="Gene3D" id="3.30.70.1550">
    <property type="entry name" value="Archaeal tRNA CCA-adding enzyme catalytic domain"/>
    <property type="match status" value="1"/>
</dbReference>
<keyword evidence="2" id="KW-0819">tRNA processing</keyword>
<name>A0A0W8EF54_9ZZZZ</name>
<feature type="domain" description="tRNA nucleotidyltransferase substrate binding" evidence="11">
    <location>
        <begin position="150"/>
        <end position="259"/>
    </location>
</feature>
<dbReference type="SUPFAM" id="SSF55003">
    <property type="entry name" value="PAP/Archaeal CCA-adding enzyme, C-terminal domain"/>
    <property type="match status" value="1"/>
</dbReference>
<evidence type="ECO:0000256" key="8">
    <source>
        <dbReference type="ARBA" id="ARBA00022842"/>
    </source>
</evidence>
<evidence type="ECO:0000256" key="6">
    <source>
        <dbReference type="ARBA" id="ARBA00022800"/>
    </source>
</evidence>
<dbReference type="AlphaFoldDB" id="A0A0W8EF54"/>
<dbReference type="InterPro" id="IPR015329">
    <property type="entry name" value="tRNA_NucTransf2"/>
</dbReference>
<gene>
    <name evidence="13" type="ORF">ASZ90_016739</name>
</gene>
<evidence type="ECO:0000256" key="1">
    <source>
        <dbReference type="ARBA" id="ARBA00022679"/>
    </source>
</evidence>
<reference evidence="13" key="1">
    <citation type="journal article" date="2015" name="Proc. Natl. Acad. Sci. U.S.A.">
        <title>Networks of energetic and metabolic interactions define dynamics in microbial communities.</title>
        <authorList>
            <person name="Embree M."/>
            <person name="Liu J.K."/>
            <person name="Al-Bassam M.M."/>
            <person name="Zengler K."/>
        </authorList>
    </citation>
    <scope>NUCLEOTIDE SEQUENCE</scope>
</reference>
<dbReference type="InterPro" id="IPR048833">
    <property type="entry name" value="CAA_C"/>
</dbReference>
<dbReference type="InterPro" id="IPR008229">
    <property type="entry name" value="CCA-adding_arc"/>
</dbReference>
<evidence type="ECO:0000256" key="7">
    <source>
        <dbReference type="ARBA" id="ARBA00022840"/>
    </source>
</evidence>
<keyword evidence="6" id="KW-0692">RNA repair</keyword>
<keyword evidence="3 13" id="KW-0548">Nucleotidyltransferase</keyword>
<organism evidence="13">
    <name type="scientific">hydrocarbon metagenome</name>
    <dbReference type="NCBI Taxonomy" id="938273"/>
    <lineage>
        <taxon>unclassified sequences</taxon>
        <taxon>metagenomes</taxon>
        <taxon>ecological metagenomes</taxon>
    </lineage>
</organism>
<evidence type="ECO:0000256" key="5">
    <source>
        <dbReference type="ARBA" id="ARBA00022741"/>
    </source>
</evidence>
<keyword evidence="7" id="KW-0067">ATP-binding</keyword>
<dbReference type="Gene3D" id="3.30.460.10">
    <property type="entry name" value="Beta Polymerase, domain 2"/>
    <property type="match status" value="1"/>
</dbReference>
<dbReference type="EC" id="2.7.7.72" evidence="13"/>
<dbReference type="Pfam" id="PF09249">
    <property type="entry name" value="tRNA_NucTransf2"/>
    <property type="match status" value="1"/>
</dbReference>
<comment type="caution">
    <text evidence="13">The sequence shown here is derived from an EMBL/GenBank/DDBJ whole genome shotgun (WGS) entry which is preliminary data.</text>
</comment>
<evidence type="ECO:0000256" key="2">
    <source>
        <dbReference type="ARBA" id="ARBA00022694"/>
    </source>
</evidence>
<dbReference type="GO" id="GO:0003723">
    <property type="term" value="F:RNA binding"/>
    <property type="evidence" value="ECO:0007669"/>
    <property type="project" value="UniProtKB-KW"/>
</dbReference>
<dbReference type="Gene3D" id="1.10.1410.30">
    <property type="entry name" value="CCA tRNA nucleotidyltransferase, domain 2"/>
    <property type="match status" value="1"/>
</dbReference>
<dbReference type="InterPro" id="IPR043519">
    <property type="entry name" value="NT_sf"/>
</dbReference>
<evidence type="ECO:0000259" key="11">
    <source>
        <dbReference type="Pfam" id="PF09249"/>
    </source>
</evidence>
<dbReference type="SUPFAM" id="SSF81631">
    <property type="entry name" value="PAP/OAS1 substrate-binding domain"/>
    <property type="match status" value="1"/>
</dbReference>
<keyword evidence="9" id="KW-0694">RNA-binding</keyword>